<dbReference type="RefSeq" id="WP_253767621.1">
    <property type="nucleotide sequence ID" value="NZ_BAAAVE010000032.1"/>
</dbReference>
<organism evidence="2 3">
    <name type="scientific">Nonomuraea roseoviolacea subsp. carminata</name>
    <dbReference type="NCBI Taxonomy" id="160689"/>
    <lineage>
        <taxon>Bacteria</taxon>
        <taxon>Bacillati</taxon>
        <taxon>Actinomycetota</taxon>
        <taxon>Actinomycetes</taxon>
        <taxon>Streptosporangiales</taxon>
        <taxon>Streptosporangiaceae</taxon>
        <taxon>Nonomuraea</taxon>
    </lineage>
</organism>
<gene>
    <name evidence="2" type="ORF">HD595_001896</name>
</gene>
<evidence type="ECO:0000313" key="2">
    <source>
        <dbReference type="EMBL" id="MCP2345774.1"/>
    </source>
</evidence>
<dbReference type="Proteomes" id="UP001320766">
    <property type="component" value="Unassembled WGS sequence"/>
</dbReference>
<evidence type="ECO:0000256" key="1">
    <source>
        <dbReference type="SAM" id="MobiDB-lite"/>
    </source>
</evidence>
<sequence length="48" mass="5329">MTGERQPVPAGHAGLGGSKQGPFLVRGPLHERVHYVDLTTGKLWRRKH</sequence>
<protein>
    <submittedName>
        <fullName evidence="2">Uncharacterized protein</fullName>
    </submittedName>
</protein>
<feature type="region of interest" description="Disordered" evidence="1">
    <location>
        <begin position="1"/>
        <end position="26"/>
    </location>
</feature>
<accession>A0ABT1JWP2</accession>
<dbReference type="EMBL" id="JAMZEC010000001">
    <property type="protein sequence ID" value="MCP2345774.1"/>
    <property type="molecule type" value="Genomic_DNA"/>
</dbReference>
<reference evidence="2 3" key="1">
    <citation type="submission" date="2022-06" db="EMBL/GenBank/DDBJ databases">
        <title>Sequencing the genomes of 1000 actinobacteria strains.</title>
        <authorList>
            <person name="Klenk H.-P."/>
        </authorList>
    </citation>
    <scope>NUCLEOTIDE SEQUENCE [LARGE SCALE GENOMIC DNA]</scope>
    <source>
        <strain evidence="2 3">DSM 44170</strain>
    </source>
</reference>
<keyword evidence="3" id="KW-1185">Reference proteome</keyword>
<evidence type="ECO:0000313" key="3">
    <source>
        <dbReference type="Proteomes" id="UP001320766"/>
    </source>
</evidence>
<name>A0ABT1JWP2_9ACTN</name>
<comment type="caution">
    <text evidence="2">The sequence shown here is derived from an EMBL/GenBank/DDBJ whole genome shotgun (WGS) entry which is preliminary data.</text>
</comment>
<proteinExistence type="predicted"/>